<evidence type="ECO:0000313" key="1">
    <source>
        <dbReference type="EMBL" id="QTA88157.1"/>
    </source>
</evidence>
<accession>A0A975BMT1</accession>
<dbReference type="KEGG" id="dmm:dnm_041970"/>
<dbReference type="EMBL" id="CP061800">
    <property type="protein sequence ID" value="QTA88157.1"/>
    <property type="molecule type" value="Genomic_DNA"/>
</dbReference>
<protein>
    <submittedName>
        <fullName evidence="1">Uncharacterized protein</fullName>
    </submittedName>
</protein>
<sequence>MTKMDIKRLPKFSKLRKSDIPLYIFQMTNDKIHGKGQWGENSIQG</sequence>
<organism evidence="1 2">
    <name type="scientific">Desulfonema magnum</name>
    <dbReference type="NCBI Taxonomy" id="45655"/>
    <lineage>
        <taxon>Bacteria</taxon>
        <taxon>Pseudomonadati</taxon>
        <taxon>Thermodesulfobacteriota</taxon>
        <taxon>Desulfobacteria</taxon>
        <taxon>Desulfobacterales</taxon>
        <taxon>Desulfococcaceae</taxon>
        <taxon>Desulfonema</taxon>
    </lineage>
</organism>
<reference evidence="1" key="1">
    <citation type="journal article" date="2021" name="Microb. Physiol.">
        <title>Proteogenomic Insights into the Physiology of Marine, Sulfate-Reducing, Filamentous Desulfonema limicola and Desulfonema magnum.</title>
        <authorList>
            <person name="Schnaars V."/>
            <person name="Wohlbrand L."/>
            <person name="Scheve S."/>
            <person name="Hinrichs C."/>
            <person name="Reinhardt R."/>
            <person name="Rabus R."/>
        </authorList>
    </citation>
    <scope>NUCLEOTIDE SEQUENCE</scope>
    <source>
        <strain evidence="1">4be13</strain>
    </source>
</reference>
<dbReference type="AlphaFoldDB" id="A0A975BMT1"/>
<evidence type="ECO:0000313" key="2">
    <source>
        <dbReference type="Proteomes" id="UP000663722"/>
    </source>
</evidence>
<name>A0A975BMT1_9BACT</name>
<gene>
    <name evidence="1" type="ORF">dnm_041970</name>
</gene>
<keyword evidence="2" id="KW-1185">Reference proteome</keyword>
<dbReference type="Proteomes" id="UP000663722">
    <property type="component" value="Chromosome"/>
</dbReference>
<proteinExistence type="predicted"/>